<name>A0A1L3ZHT2_RHILE</name>
<feature type="transmembrane region" description="Helical" evidence="1">
    <location>
        <begin position="20"/>
        <end position="53"/>
    </location>
</feature>
<dbReference type="AlphaFoldDB" id="A0A1L3ZHT2"/>
<keyword evidence="1" id="KW-0812">Transmembrane</keyword>
<evidence type="ECO:0000313" key="2">
    <source>
        <dbReference type="EMBL" id="API55215.1"/>
    </source>
</evidence>
<evidence type="ECO:0000256" key="1">
    <source>
        <dbReference type="SAM" id="Phobius"/>
    </source>
</evidence>
<organism evidence="2 3">
    <name type="scientific">Rhizobium leguminosarum</name>
    <dbReference type="NCBI Taxonomy" id="384"/>
    <lineage>
        <taxon>Bacteria</taxon>
        <taxon>Pseudomonadati</taxon>
        <taxon>Pseudomonadota</taxon>
        <taxon>Alphaproteobacteria</taxon>
        <taxon>Hyphomicrobiales</taxon>
        <taxon>Rhizobiaceae</taxon>
        <taxon>Rhizobium/Agrobacterium group</taxon>
        <taxon>Rhizobium</taxon>
    </lineage>
</organism>
<dbReference type="GeneID" id="91152749"/>
<feature type="transmembrane region" description="Helical" evidence="1">
    <location>
        <begin position="73"/>
        <end position="92"/>
    </location>
</feature>
<keyword evidence="2" id="KW-0614">Plasmid</keyword>
<protein>
    <submittedName>
        <fullName evidence="2">Uncharacterized protein</fullName>
    </submittedName>
</protein>
<geneLocation type="plasmid" evidence="2">
    <name>unnamed1</name>
</geneLocation>
<dbReference type="PROSITE" id="PS51257">
    <property type="entry name" value="PROKAR_LIPOPROTEIN"/>
    <property type="match status" value="1"/>
</dbReference>
<gene>
    <name evidence="2" type="ORF">BMW22_26935</name>
</gene>
<accession>A0A1L3ZHT2</accession>
<evidence type="ECO:0000313" key="3">
    <source>
        <dbReference type="Proteomes" id="UP000183050"/>
    </source>
</evidence>
<dbReference type="Proteomes" id="UP000183050">
    <property type="component" value="Plasmid unnamed1"/>
</dbReference>
<dbReference type="EMBL" id="CP018229">
    <property type="protein sequence ID" value="API55215.1"/>
    <property type="molecule type" value="Genomic_DNA"/>
</dbReference>
<dbReference type="RefSeq" id="WP_072640992.1">
    <property type="nucleotide sequence ID" value="NZ_CP018229.1"/>
</dbReference>
<keyword evidence="1" id="KW-1133">Transmembrane helix</keyword>
<proteinExistence type="predicted"/>
<keyword evidence="1" id="KW-0472">Membrane</keyword>
<reference evidence="2 3" key="1">
    <citation type="submission" date="2016-11" db="EMBL/GenBank/DDBJ databases">
        <title>Rhizobium leguminosarum bv. viciae strain Vaf12 isolated from Vavilovia formosa root nodules from Russia, Dagestan.</title>
        <authorList>
            <person name="Kimeklis A."/>
        </authorList>
    </citation>
    <scope>NUCLEOTIDE SEQUENCE [LARGE SCALE GENOMIC DNA]</scope>
    <source>
        <strain evidence="2 3">Vaf-108</strain>
        <plasmid evidence="3">Plasmid unnamed1</plasmid>
    </source>
</reference>
<sequence length="132" mass="14995">MSVHQKALKVVTIPFKAAWLLILIVNFLILAAACVLIAAFVAYGLALMISYFFFPVEWTRALWQWAVGLYAQFGWFKATTIIFFVLLLLPILKLWPGRDLKADAAREREATRLNDDLIAARQRAQSQAKLRG</sequence>